<name>X1MQU4_9ZZZZ</name>
<sequence length="239" mass="27246">MKSKYIKLTKALTVLLVLIFISCAGGKGEGDKEPNNEIDQANDITLSQPFSLTINPKEDRDWFKVNLPEQGYLRVQASQVPEGIGLEIVFALYQEWEGKKEKRLRGWRKLPDALFISEAGTYYFVIKDDYDDASSGKPAQIKVDFLKEFDPTEPNNAPEQAKPIEFGADLKIAVYPVKDQDWLKVKVEKQGYLTIKSKNVPEGITPEVKYFVFDEWADPKVKTIRNWKKLPDACLNPSQ</sequence>
<evidence type="ECO:0000313" key="1">
    <source>
        <dbReference type="EMBL" id="GAI08754.1"/>
    </source>
</evidence>
<organism evidence="1">
    <name type="scientific">marine sediment metagenome</name>
    <dbReference type="NCBI Taxonomy" id="412755"/>
    <lineage>
        <taxon>unclassified sequences</taxon>
        <taxon>metagenomes</taxon>
        <taxon>ecological metagenomes</taxon>
    </lineage>
</organism>
<dbReference type="EMBL" id="BARV01003564">
    <property type="protein sequence ID" value="GAI08754.1"/>
    <property type="molecule type" value="Genomic_DNA"/>
</dbReference>
<comment type="caution">
    <text evidence="1">The sequence shown here is derived from an EMBL/GenBank/DDBJ whole genome shotgun (WGS) entry which is preliminary data.</text>
</comment>
<dbReference type="AlphaFoldDB" id="X1MQU4"/>
<accession>X1MQU4</accession>
<proteinExistence type="predicted"/>
<dbReference type="Gene3D" id="2.60.120.380">
    <property type="match status" value="2"/>
</dbReference>
<gene>
    <name evidence="1" type="ORF">S06H3_08447</name>
</gene>
<protein>
    <submittedName>
        <fullName evidence="1">Uncharacterized protein</fullName>
    </submittedName>
</protein>
<dbReference type="PROSITE" id="PS51257">
    <property type="entry name" value="PROKAR_LIPOPROTEIN"/>
    <property type="match status" value="1"/>
</dbReference>
<reference evidence="1" key="1">
    <citation type="journal article" date="2014" name="Front. Microbiol.">
        <title>High frequency of phylogenetically diverse reductive dehalogenase-homologous genes in deep subseafloor sedimentary metagenomes.</title>
        <authorList>
            <person name="Kawai M."/>
            <person name="Futagami T."/>
            <person name="Toyoda A."/>
            <person name="Takaki Y."/>
            <person name="Nishi S."/>
            <person name="Hori S."/>
            <person name="Arai W."/>
            <person name="Tsubouchi T."/>
            <person name="Morono Y."/>
            <person name="Uchiyama I."/>
            <person name="Ito T."/>
            <person name="Fujiyama A."/>
            <person name="Inagaki F."/>
            <person name="Takami H."/>
        </authorList>
    </citation>
    <scope>NUCLEOTIDE SEQUENCE</scope>
    <source>
        <strain evidence="1">Expedition CK06-06</strain>
    </source>
</reference>
<dbReference type="SUPFAM" id="SSF89260">
    <property type="entry name" value="Collagen-binding domain"/>
    <property type="match status" value="1"/>
</dbReference>